<evidence type="ECO:0000313" key="5">
    <source>
        <dbReference type="EMBL" id="MFC6238582.1"/>
    </source>
</evidence>
<keyword evidence="6" id="KW-1185">Reference proteome</keyword>
<protein>
    <submittedName>
        <fullName evidence="5">Lysophospholipid acyltransferase family protein</fullName>
    </submittedName>
</protein>
<dbReference type="PANTHER" id="PTHR10434:SF11">
    <property type="entry name" value="1-ACYL-SN-GLYCEROL-3-PHOSPHATE ACYLTRANSFERASE"/>
    <property type="match status" value="1"/>
</dbReference>
<organism evidence="5 6">
    <name type="scientific">Longivirga aurantiaca</name>
    <dbReference type="NCBI Taxonomy" id="1837743"/>
    <lineage>
        <taxon>Bacteria</taxon>
        <taxon>Bacillati</taxon>
        <taxon>Actinomycetota</taxon>
        <taxon>Actinomycetes</taxon>
        <taxon>Sporichthyales</taxon>
        <taxon>Sporichthyaceae</taxon>
        <taxon>Longivirga</taxon>
    </lineage>
</organism>
<sequence>MTTDRAPVGLPTSGAATGRNLAALVTRMWKLRVAGAHHVPVDGPVILAANHTAFLDGLLLAAASPRPVHVLVKSEIFVPPIDRLMRATSQIRIEYDGPDRSALLEAVAVLADAGVVGVFPEVHRGAGDARHLKHGAAYLAARTGALVVPVAILGARPAGTGKDALPRLRSPLDVVFGEPVDIRVEGDARRRAVLARSGERLRQTLSDHVQNAVRRTGQDLPGPLPDTASDHRSTA</sequence>
<dbReference type="GO" id="GO:0016746">
    <property type="term" value="F:acyltransferase activity"/>
    <property type="evidence" value="ECO:0007669"/>
    <property type="project" value="UniProtKB-KW"/>
</dbReference>
<dbReference type="CDD" id="cd07989">
    <property type="entry name" value="LPLAT_AGPAT-like"/>
    <property type="match status" value="1"/>
</dbReference>
<evidence type="ECO:0000313" key="6">
    <source>
        <dbReference type="Proteomes" id="UP001596138"/>
    </source>
</evidence>
<evidence type="ECO:0000256" key="3">
    <source>
        <dbReference type="SAM" id="MobiDB-lite"/>
    </source>
</evidence>
<dbReference type="InterPro" id="IPR002123">
    <property type="entry name" value="Plipid/glycerol_acylTrfase"/>
</dbReference>
<dbReference type="SMART" id="SM00563">
    <property type="entry name" value="PlsC"/>
    <property type="match status" value="1"/>
</dbReference>
<feature type="domain" description="Phospholipid/glycerol acyltransferase" evidence="4">
    <location>
        <begin position="45"/>
        <end position="155"/>
    </location>
</feature>
<feature type="region of interest" description="Disordered" evidence="3">
    <location>
        <begin position="212"/>
        <end position="235"/>
    </location>
</feature>
<gene>
    <name evidence="5" type="ORF">ACFQGU_11895</name>
</gene>
<name>A0ABW1T3Z6_9ACTN</name>
<accession>A0ABW1T3Z6</accession>
<dbReference type="PANTHER" id="PTHR10434">
    <property type="entry name" value="1-ACYL-SN-GLYCEROL-3-PHOSPHATE ACYLTRANSFERASE"/>
    <property type="match status" value="1"/>
</dbReference>
<dbReference type="Proteomes" id="UP001596138">
    <property type="component" value="Unassembled WGS sequence"/>
</dbReference>
<evidence type="ECO:0000256" key="2">
    <source>
        <dbReference type="ARBA" id="ARBA00023315"/>
    </source>
</evidence>
<keyword evidence="1" id="KW-0808">Transferase</keyword>
<keyword evidence="2 5" id="KW-0012">Acyltransferase</keyword>
<evidence type="ECO:0000259" key="4">
    <source>
        <dbReference type="SMART" id="SM00563"/>
    </source>
</evidence>
<dbReference type="SUPFAM" id="SSF69593">
    <property type="entry name" value="Glycerol-3-phosphate (1)-acyltransferase"/>
    <property type="match status" value="1"/>
</dbReference>
<dbReference type="Pfam" id="PF01553">
    <property type="entry name" value="Acyltransferase"/>
    <property type="match status" value="1"/>
</dbReference>
<evidence type="ECO:0000256" key="1">
    <source>
        <dbReference type="ARBA" id="ARBA00022679"/>
    </source>
</evidence>
<dbReference type="RefSeq" id="WP_386766913.1">
    <property type="nucleotide sequence ID" value="NZ_JBHSTI010000008.1"/>
</dbReference>
<proteinExistence type="predicted"/>
<comment type="caution">
    <text evidence="5">The sequence shown here is derived from an EMBL/GenBank/DDBJ whole genome shotgun (WGS) entry which is preliminary data.</text>
</comment>
<reference evidence="6" key="1">
    <citation type="journal article" date="2019" name="Int. J. Syst. Evol. Microbiol.">
        <title>The Global Catalogue of Microorganisms (GCM) 10K type strain sequencing project: providing services to taxonomists for standard genome sequencing and annotation.</title>
        <authorList>
            <consortium name="The Broad Institute Genomics Platform"/>
            <consortium name="The Broad Institute Genome Sequencing Center for Infectious Disease"/>
            <person name="Wu L."/>
            <person name="Ma J."/>
        </authorList>
    </citation>
    <scope>NUCLEOTIDE SEQUENCE [LARGE SCALE GENOMIC DNA]</scope>
    <source>
        <strain evidence="6">CGMCC 4.7317</strain>
    </source>
</reference>
<dbReference type="EMBL" id="JBHSTI010000008">
    <property type="protein sequence ID" value="MFC6238582.1"/>
    <property type="molecule type" value="Genomic_DNA"/>
</dbReference>